<feature type="transmembrane region" description="Helical" evidence="7">
    <location>
        <begin position="313"/>
        <end position="333"/>
    </location>
</feature>
<evidence type="ECO:0000256" key="7">
    <source>
        <dbReference type="SAM" id="Phobius"/>
    </source>
</evidence>
<dbReference type="Gene3D" id="1.20.1640.10">
    <property type="entry name" value="Multidrug efflux transporter AcrB transmembrane domain"/>
    <property type="match status" value="2"/>
</dbReference>
<dbReference type="STRING" id="52.CMC5_084550"/>
<dbReference type="PANTHER" id="PTHR33406:SF13">
    <property type="entry name" value="MEMBRANE PROTEIN YDFJ"/>
    <property type="match status" value="1"/>
</dbReference>
<organism evidence="9 10">
    <name type="scientific">Chondromyces crocatus</name>
    <dbReference type="NCBI Taxonomy" id="52"/>
    <lineage>
        <taxon>Bacteria</taxon>
        <taxon>Pseudomonadati</taxon>
        <taxon>Myxococcota</taxon>
        <taxon>Polyangia</taxon>
        <taxon>Polyangiales</taxon>
        <taxon>Polyangiaceae</taxon>
        <taxon>Chondromyces</taxon>
    </lineage>
</organism>
<name>A0A0K1ETG2_CHOCO</name>
<evidence type="ECO:0000256" key="1">
    <source>
        <dbReference type="ARBA" id="ARBA00004651"/>
    </source>
</evidence>
<keyword evidence="10" id="KW-1185">Reference proteome</keyword>
<dbReference type="Pfam" id="PF03176">
    <property type="entry name" value="MMPL"/>
    <property type="match status" value="2"/>
</dbReference>
<dbReference type="OrthoDB" id="49344at2"/>
<dbReference type="KEGG" id="ccro:CMC5_084550"/>
<feature type="transmembrane region" description="Helical" evidence="7">
    <location>
        <begin position="758"/>
        <end position="778"/>
    </location>
</feature>
<keyword evidence="3 7" id="KW-0812">Transmembrane</keyword>
<feature type="transmembrane region" description="Helical" evidence="7">
    <location>
        <begin position="666"/>
        <end position="682"/>
    </location>
</feature>
<feature type="transmembrane region" description="Helical" evidence="7">
    <location>
        <begin position="689"/>
        <end position="709"/>
    </location>
</feature>
<feature type="transmembrane region" description="Helical" evidence="7">
    <location>
        <begin position="289"/>
        <end position="307"/>
    </location>
</feature>
<dbReference type="InterPro" id="IPR050545">
    <property type="entry name" value="Mycobact_MmpL"/>
</dbReference>
<keyword evidence="5 7" id="KW-0472">Membrane</keyword>
<evidence type="ECO:0000256" key="6">
    <source>
        <dbReference type="SAM" id="MobiDB-lite"/>
    </source>
</evidence>
<evidence type="ECO:0000313" key="10">
    <source>
        <dbReference type="Proteomes" id="UP000067626"/>
    </source>
</evidence>
<evidence type="ECO:0000256" key="5">
    <source>
        <dbReference type="ARBA" id="ARBA00023136"/>
    </source>
</evidence>
<evidence type="ECO:0000256" key="3">
    <source>
        <dbReference type="ARBA" id="ARBA00022692"/>
    </source>
</evidence>
<dbReference type="SUPFAM" id="SSF82866">
    <property type="entry name" value="Multidrug efflux transporter AcrB transmembrane domain"/>
    <property type="match status" value="2"/>
</dbReference>
<dbReference type="RefSeq" id="WP_156339277.1">
    <property type="nucleotide sequence ID" value="NZ_CP012159.1"/>
</dbReference>
<feature type="transmembrane region" description="Helical" evidence="7">
    <location>
        <begin position="784"/>
        <end position="807"/>
    </location>
</feature>
<dbReference type="InterPro" id="IPR004869">
    <property type="entry name" value="MMPL_dom"/>
</dbReference>
<dbReference type="PANTHER" id="PTHR33406">
    <property type="entry name" value="MEMBRANE PROTEIN MJ1562-RELATED"/>
    <property type="match status" value="1"/>
</dbReference>
<sequence length="840" mass="90437">MRPSPEPEHARGLGVVTAILRRLLETVALASFRRPLVSVTFVALFGLLGTWATGKLRLDPDITQLLPPDYPSVQGVEALRARFGGVGNVVLLVEGGDLAARRHFADAIAPRLEQLDSVQFVDHRFPAEFFEDRALYFMEQADLEVLRDRLDARRRWEIERSLVDLDDEPPPSVDFSDLEEKYRHRLEHTGATRSGPYYENESGTALAIFVRPTRLASDLDFSRQVVGDVQQVIDEVRRTEPAADLRIELTGRYPKRVDLQTLLSHDLALTSALATALVIAWVALHFRRLLAVGLVLAPLYVGLTLAYGVASALFGTLNILTAFIGAILLGIGIDHGIHILGRYEEERRAGASDEGAIQIAFGESGRVSVAAGLTTASAFLCLTWTDFRAFREFGLLAGAGTILVLLSYVTALPGLLGLLARFAPRLSAASKGITLPGVSWMRRAAPVLFFGLGALTLVTVTQIPRAHFDADFSRLDDADLPSFRRDKEVNAMLGRSQTPLVILADSDAEAQEAADIVRGQMKQLGPEATIGTVATRGDLLPPDQQAKFPTLQQIDRIASRFESATLEPKDRDQLAKLRRAASHEPFAPEDLPPSLRHAFEPRAGSGPAHFVLLYPTVSMGEAAAVRRLAAQLGPISLRSGKAVSTAGEPMVMADVLAAVERDAPRIFLLTCAFVFMTLLLTLGKVRLALLALAPALLTLAVTVGLLPVVGLDLNYLNMIILPILLGIGVDDGAHLVARIDAGEPLEDVWRHTGWDITGAILTDVFGFGVLALASHPGLASLGHLALLGLSVNFVACVVFLPAGLALLGRLQARRARLTAPAEPSAGAPSDSSSAVPSSRS</sequence>
<evidence type="ECO:0000313" key="9">
    <source>
        <dbReference type="EMBL" id="AKT44215.1"/>
    </source>
</evidence>
<feature type="region of interest" description="Disordered" evidence="6">
    <location>
        <begin position="819"/>
        <end position="840"/>
    </location>
</feature>
<feature type="domain" description="SSD" evidence="8">
    <location>
        <begin position="654"/>
        <end position="806"/>
    </location>
</feature>
<protein>
    <recommendedName>
        <fullName evidence="8">SSD domain-containing protein</fullName>
    </recommendedName>
</protein>
<reference evidence="9 10" key="1">
    <citation type="submission" date="2015-07" db="EMBL/GenBank/DDBJ databases">
        <title>Genome analysis of myxobacterium Chondromyces crocatus Cm c5 reveals a high potential for natural compound synthesis and the genetic basis for the loss of fruiting body formation.</title>
        <authorList>
            <person name="Zaburannyi N."/>
            <person name="Bunk B."/>
            <person name="Maier J."/>
            <person name="Overmann J."/>
            <person name="Mueller R."/>
        </authorList>
    </citation>
    <scope>NUCLEOTIDE SEQUENCE [LARGE SCALE GENOMIC DNA]</scope>
    <source>
        <strain evidence="9 10">Cm c5</strain>
    </source>
</reference>
<feature type="domain" description="SSD" evidence="8">
    <location>
        <begin position="301"/>
        <end position="418"/>
    </location>
</feature>
<comment type="subcellular location">
    <subcellularLocation>
        <location evidence="1">Cell membrane</location>
        <topology evidence="1">Multi-pass membrane protein</topology>
    </subcellularLocation>
</comment>
<proteinExistence type="predicted"/>
<accession>A0A0K1ETG2</accession>
<feature type="transmembrane region" description="Helical" evidence="7">
    <location>
        <begin position="715"/>
        <end position="737"/>
    </location>
</feature>
<dbReference type="EMBL" id="CP012159">
    <property type="protein sequence ID" value="AKT44215.1"/>
    <property type="molecule type" value="Genomic_DNA"/>
</dbReference>
<dbReference type="InterPro" id="IPR000731">
    <property type="entry name" value="SSD"/>
</dbReference>
<dbReference type="PROSITE" id="PS50156">
    <property type="entry name" value="SSD"/>
    <property type="match status" value="2"/>
</dbReference>
<evidence type="ECO:0000259" key="8">
    <source>
        <dbReference type="PROSITE" id="PS50156"/>
    </source>
</evidence>
<evidence type="ECO:0000256" key="4">
    <source>
        <dbReference type="ARBA" id="ARBA00022989"/>
    </source>
</evidence>
<evidence type="ECO:0000256" key="2">
    <source>
        <dbReference type="ARBA" id="ARBA00022475"/>
    </source>
</evidence>
<feature type="transmembrane region" description="Helical" evidence="7">
    <location>
        <begin position="393"/>
        <end position="423"/>
    </location>
</feature>
<feature type="transmembrane region" description="Helical" evidence="7">
    <location>
        <begin position="262"/>
        <end position="282"/>
    </location>
</feature>
<keyword evidence="2" id="KW-1003">Cell membrane</keyword>
<dbReference type="AlphaFoldDB" id="A0A0K1ETG2"/>
<dbReference type="GO" id="GO:0005886">
    <property type="term" value="C:plasma membrane"/>
    <property type="evidence" value="ECO:0007669"/>
    <property type="project" value="UniProtKB-SubCell"/>
</dbReference>
<gene>
    <name evidence="9" type="ORF">CMC5_084550</name>
</gene>
<dbReference type="Proteomes" id="UP000067626">
    <property type="component" value="Chromosome"/>
</dbReference>
<keyword evidence="4 7" id="KW-1133">Transmembrane helix</keyword>